<proteinExistence type="predicted"/>
<evidence type="ECO:0000313" key="2">
    <source>
        <dbReference type="Proteomes" id="UP000559885"/>
    </source>
</evidence>
<evidence type="ECO:0000313" key="1">
    <source>
        <dbReference type="EMBL" id="MBC1521305.1"/>
    </source>
</evidence>
<dbReference type="GO" id="GO:0004497">
    <property type="term" value="F:monooxygenase activity"/>
    <property type="evidence" value="ECO:0007669"/>
    <property type="project" value="UniProtKB-KW"/>
</dbReference>
<dbReference type="InterPro" id="IPR011008">
    <property type="entry name" value="Dimeric_a/b-barrel"/>
</dbReference>
<organism evidence="1 2">
    <name type="scientific">Listeria aquatica</name>
    <dbReference type="NCBI Taxonomy" id="1494960"/>
    <lineage>
        <taxon>Bacteria</taxon>
        <taxon>Bacillati</taxon>
        <taxon>Bacillota</taxon>
        <taxon>Bacilli</taxon>
        <taxon>Bacillales</taxon>
        <taxon>Listeriaceae</taxon>
        <taxon>Listeria</taxon>
    </lineage>
</organism>
<name>A0A841ZQ50_9LIST</name>
<protein>
    <submittedName>
        <fullName evidence="1">Antibiotic biosynthesis monooxygenase</fullName>
    </submittedName>
</protein>
<dbReference type="Proteomes" id="UP000559885">
    <property type="component" value="Unassembled WGS sequence"/>
</dbReference>
<dbReference type="SUPFAM" id="SSF54909">
    <property type="entry name" value="Dimeric alpha+beta barrel"/>
    <property type="match status" value="1"/>
</dbReference>
<comment type="caution">
    <text evidence="1">The sequence shown here is derived from an EMBL/GenBank/DDBJ whole genome shotgun (WGS) entry which is preliminary data.</text>
</comment>
<keyword evidence="1" id="KW-0560">Oxidoreductase</keyword>
<gene>
    <name evidence="1" type="ORF">HB912_06570</name>
</gene>
<dbReference type="AlphaFoldDB" id="A0A841ZQ50"/>
<dbReference type="Gene3D" id="3.30.70.100">
    <property type="match status" value="1"/>
</dbReference>
<dbReference type="RefSeq" id="WP_185373136.1">
    <property type="nucleotide sequence ID" value="NZ_JAARRM010000002.1"/>
</dbReference>
<sequence>MEYIYITSGTEHYLRQILAEHPGEGIMLLQNYEHSILLHETAGASVFKEENTYRKLQSSGTMKGYGFVTLEYVMMQRDEEVPIFLQNYEQMIRPLHETTGLQCVQLGQSLTQNKFLILTFWDSEVYYQTFKSSPYHARIVEMMEKNNTQIGFSHIDTYHFPEFDHDAK</sequence>
<keyword evidence="1" id="KW-0503">Monooxygenase</keyword>
<accession>A0A841ZQ50</accession>
<reference evidence="1 2" key="1">
    <citation type="submission" date="2020-03" db="EMBL/GenBank/DDBJ databases">
        <title>Soil Listeria distribution.</title>
        <authorList>
            <person name="Liao J."/>
            <person name="Wiedmann M."/>
        </authorList>
    </citation>
    <scope>NUCLEOTIDE SEQUENCE [LARGE SCALE GENOMIC DNA]</scope>
    <source>
        <strain evidence="1 2">FSL L7-1507</strain>
    </source>
</reference>
<dbReference type="EMBL" id="JAARRM010000002">
    <property type="protein sequence ID" value="MBC1521305.1"/>
    <property type="molecule type" value="Genomic_DNA"/>
</dbReference>